<accession>A0A498R047</accession>
<dbReference type="EMBL" id="UPHU01000001">
    <property type="protein sequence ID" value="VBA54214.1"/>
    <property type="molecule type" value="Genomic_DNA"/>
</dbReference>
<dbReference type="AlphaFoldDB" id="A0A498R047"/>
<dbReference type="Proteomes" id="UP000268285">
    <property type="component" value="Unassembled WGS sequence"/>
</dbReference>
<evidence type="ECO:0000313" key="1">
    <source>
        <dbReference type="EMBL" id="VBA54214.1"/>
    </source>
</evidence>
<name>A0A498R047_9MYCO</name>
<organism evidence="1 2">
    <name type="scientific">Mycobacterium pseudokansasii</name>
    <dbReference type="NCBI Taxonomy" id="2341080"/>
    <lineage>
        <taxon>Bacteria</taxon>
        <taxon>Bacillati</taxon>
        <taxon>Actinomycetota</taxon>
        <taxon>Actinomycetes</taxon>
        <taxon>Mycobacteriales</taxon>
        <taxon>Mycobacteriaceae</taxon>
        <taxon>Mycobacterium</taxon>
    </lineage>
</organism>
<sequence>MTKFHNNHSPVGHRVEGERRLFSTARYSAEDDLPYAGPV</sequence>
<gene>
    <name evidence="1" type="ORF">LAUMK142_04539</name>
</gene>
<keyword evidence="2" id="KW-1185">Reference proteome</keyword>
<protein>
    <submittedName>
        <fullName evidence="1">Uncharacterized protein</fullName>
    </submittedName>
</protein>
<proteinExistence type="predicted"/>
<reference evidence="1 2" key="1">
    <citation type="submission" date="2018-09" db="EMBL/GenBank/DDBJ databases">
        <authorList>
            <person name="Tagini F."/>
        </authorList>
    </citation>
    <scope>NUCLEOTIDE SEQUENCE [LARGE SCALE GENOMIC DNA]</scope>
    <source>
        <strain evidence="1 2">MK142</strain>
    </source>
</reference>
<evidence type="ECO:0000313" key="2">
    <source>
        <dbReference type="Proteomes" id="UP000268285"/>
    </source>
</evidence>